<proteinExistence type="inferred from homology"/>
<evidence type="ECO:0000256" key="1">
    <source>
        <dbReference type="ARBA" id="ARBA00006432"/>
    </source>
</evidence>
<dbReference type="NCBIfam" id="TIGR01217">
    <property type="entry name" value="ac_ac_CoA_syn"/>
    <property type="match status" value="1"/>
</dbReference>
<dbReference type="Gene3D" id="3.40.50.1820">
    <property type="entry name" value="alpha/beta hydrolase"/>
    <property type="match status" value="1"/>
</dbReference>
<evidence type="ECO:0000256" key="7">
    <source>
        <dbReference type="SAM" id="MobiDB-lite"/>
    </source>
</evidence>
<dbReference type="Pfam" id="PF00550">
    <property type="entry name" value="PP-binding"/>
    <property type="match status" value="1"/>
</dbReference>
<dbReference type="InterPro" id="IPR006162">
    <property type="entry name" value="Ppantetheine_attach_site"/>
</dbReference>
<reference evidence="9 10" key="1">
    <citation type="submission" date="2019-05" db="EMBL/GenBank/DDBJ databases">
        <title>Burkholderia sp. DHOD12, isolated from subtropical forest soil.</title>
        <authorList>
            <person name="Gao Z.-H."/>
            <person name="Qiu L.-H."/>
        </authorList>
    </citation>
    <scope>NUCLEOTIDE SEQUENCE [LARGE SCALE GENOMIC DNA]</scope>
    <source>
        <strain evidence="9 10">DHOD12</strain>
    </source>
</reference>
<dbReference type="GO" id="GO:0006629">
    <property type="term" value="P:lipid metabolic process"/>
    <property type="evidence" value="ECO:0007669"/>
    <property type="project" value="InterPro"/>
</dbReference>
<dbReference type="Pfam" id="PF13193">
    <property type="entry name" value="AMP-binding_C"/>
    <property type="match status" value="1"/>
</dbReference>
<dbReference type="InterPro" id="IPR009081">
    <property type="entry name" value="PP-bd_ACP"/>
</dbReference>
<evidence type="ECO:0000256" key="6">
    <source>
        <dbReference type="ARBA" id="ARBA00022840"/>
    </source>
</evidence>
<feature type="region of interest" description="Disordered" evidence="7">
    <location>
        <begin position="1"/>
        <end position="22"/>
    </location>
</feature>
<dbReference type="InterPro" id="IPR045851">
    <property type="entry name" value="AMP-bd_C_sf"/>
</dbReference>
<dbReference type="GO" id="GO:0030729">
    <property type="term" value="F:acetoacetate-CoA ligase activity"/>
    <property type="evidence" value="ECO:0007669"/>
    <property type="project" value="UniProtKB-EC"/>
</dbReference>
<dbReference type="PANTHER" id="PTHR42921">
    <property type="entry name" value="ACETOACETYL-COA SYNTHETASE"/>
    <property type="match status" value="1"/>
</dbReference>
<dbReference type="InterPro" id="IPR020802">
    <property type="entry name" value="TesA-like"/>
</dbReference>
<dbReference type="PROSITE" id="PS00455">
    <property type="entry name" value="AMP_BINDING"/>
    <property type="match status" value="1"/>
</dbReference>
<gene>
    <name evidence="9" type="ORF">FAZ95_12985</name>
</gene>
<dbReference type="InterPro" id="IPR036736">
    <property type="entry name" value="ACP-like_sf"/>
</dbReference>
<dbReference type="InterPro" id="IPR042099">
    <property type="entry name" value="ANL_N_sf"/>
</dbReference>
<dbReference type="SUPFAM" id="SSF47336">
    <property type="entry name" value="ACP-like"/>
    <property type="match status" value="1"/>
</dbReference>
<dbReference type="GO" id="GO:0031177">
    <property type="term" value="F:phosphopantetheine binding"/>
    <property type="evidence" value="ECO:0007669"/>
    <property type="project" value="InterPro"/>
</dbReference>
<keyword evidence="3" id="KW-0597">Phosphoprotein</keyword>
<dbReference type="InterPro" id="IPR020806">
    <property type="entry name" value="PKS_PP-bd"/>
</dbReference>
<evidence type="ECO:0000256" key="4">
    <source>
        <dbReference type="ARBA" id="ARBA00022598"/>
    </source>
</evidence>
<accession>A0A4P8ISN9</accession>
<dbReference type="SUPFAM" id="SSF53474">
    <property type="entry name" value="alpha/beta-Hydrolases"/>
    <property type="match status" value="1"/>
</dbReference>
<dbReference type="Pfam" id="PF00501">
    <property type="entry name" value="AMP-binding"/>
    <property type="match status" value="1"/>
</dbReference>
<name>A0A4P8ISN9_9BURK</name>
<evidence type="ECO:0000313" key="10">
    <source>
        <dbReference type="Proteomes" id="UP000298656"/>
    </source>
</evidence>
<dbReference type="EC" id="6.2.1.16" evidence="9"/>
<dbReference type="EMBL" id="CP040077">
    <property type="protein sequence ID" value="QCP50014.1"/>
    <property type="molecule type" value="Genomic_DNA"/>
</dbReference>
<dbReference type="AlphaFoldDB" id="A0A4P8ISN9"/>
<dbReference type="InterPro" id="IPR029058">
    <property type="entry name" value="AB_hydrolase_fold"/>
</dbReference>
<dbReference type="Proteomes" id="UP000298656">
    <property type="component" value="Chromosome 1"/>
</dbReference>
<evidence type="ECO:0000259" key="8">
    <source>
        <dbReference type="PROSITE" id="PS50075"/>
    </source>
</evidence>
<evidence type="ECO:0000256" key="5">
    <source>
        <dbReference type="ARBA" id="ARBA00022741"/>
    </source>
</evidence>
<dbReference type="InterPro" id="IPR001031">
    <property type="entry name" value="Thioesterase"/>
</dbReference>
<feature type="domain" description="Carrier" evidence="8">
    <location>
        <begin position="681"/>
        <end position="756"/>
    </location>
</feature>
<dbReference type="InterPro" id="IPR020845">
    <property type="entry name" value="AMP-binding_CS"/>
</dbReference>
<dbReference type="InterPro" id="IPR000873">
    <property type="entry name" value="AMP-dep_synth/lig_dom"/>
</dbReference>
<dbReference type="PANTHER" id="PTHR42921:SF1">
    <property type="entry name" value="ACETOACETYL-COA SYNTHETASE"/>
    <property type="match status" value="1"/>
</dbReference>
<dbReference type="Pfam" id="PF00975">
    <property type="entry name" value="Thioesterase"/>
    <property type="match status" value="1"/>
</dbReference>
<evidence type="ECO:0000256" key="2">
    <source>
        <dbReference type="ARBA" id="ARBA00022450"/>
    </source>
</evidence>
<keyword evidence="5" id="KW-0547">Nucleotide-binding</keyword>
<dbReference type="InterPro" id="IPR005914">
    <property type="entry name" value="Acac_CoA_synth"/>
</dbReference>
<protein>
    <submittedName>
        <fullName evidence="9">Acetoacetate--CoA ligase</fullName>
        <ecNumber evidence="9">6.2.1.16</ecNumber>
    </submittedName>
</protein>
<dbReference type="KEGG" id="tvl:FAZ95_12985"/>
<evidence type="ECO:0000313" key="9">
    <source>
        <dbReference type="EMBL" id="QCP50014.1"/>
    </source>
</evidence>
<organism evidence="9 10">
    <name type="scientific">Trinickia violacea</name>
    <dbReference type="NCBI Taxonomy" id="2571746"/>
    <lineage>
        <taxon>Bacteria</taxon>
        <taxon>Pseudomonadati</taxon>
        <taxon>Pseudomonadota</taxon>
        <taxon>Betaproteobacteria</taxon>
        <taxon>Burkholderiales</taxon>
        <taxon>Burkholderiaceae</taxon>
        <taxon>Trinickia</taxon>
    </lineage>
</organism>
<keyword evidence="2" id="KW-0596">Phosphopantetheine</keyword>
<dbReference type="Gene3D" id="1.10.1200.10">
    <property type="entry name" value="ACP-like"/>
    <property type="match status" value="1"/>
</dbReference>
<keyword evidence="6" id="KW-0067">ATP-binding</keyword>
<feature type="compositionally biased region" description="Basic and acidic residues" evidence="7">
    <location>
        <begin position="1"/>
        <end position="13"/>
    </location>
</feature>
<dbReference type="SMART" id="SM00824">
    <property type="entry name" value="PKS_TE"/>
    <property type="match status" value="1"/>
</dbReference>
<dbReference type="GO" id="GO:0005524">
    <property type="term" value="F:ATP binding"/>
    <property type="evidence" value="ECO:0007669"/>
    <property type="project" value="UniProtKB-KW"/>
</dbReference>
<dbReference type="PROSITE" id="PS00012">
    <property type="entry name" value="PHOSPHOPANTETHEINE"/>
    <property type="match status" value="1"/>
</dbReference>
<dbReference type="PROSITE" id="PS50075">
    <property type="entry name" value="CARRIER"/>
    <property type="match status" value="1"/>
</dbReference>
<sequence length="1036" mass="113691">MNNRDDTIDHLEPTRTLPIYTPPPERVPVTQLTAFTAALRVHTGEALPDYAALHAFSVREYRAFWRFFIDWAQGFDYSGNPEPVCVGDVCERATFFPHIELSYADNLLSFDVAPTAAPAITACHADGTRVRLTRCELRERVARLAAALERLGLRSGDRVAAVMRSDERAVIVALAVAAIGATLSTASPEMGGEALVDRFGQLSPTWLFVHTVVATSANARTRASGVATLVSSLESVEHVVVLDDEPLAASSTARIHFFKELSVQGNAATFTWRRFPFNHPLFIMFSSGTTGKPKCIMHGAGGSLIEHLKEHRLHSNLDVGDKLYFHTSCAWMMWNWQLSALASGVEIVTYDGPITKADTLWRLVADEQVTVFGTSPAYLRMCNEAGLQPWRQFDLSALRAMMSTGAVLFDMQFRWVMQYVKPLQLQSISGGTDILGCFVLGNPHLPVWCGEAQCRSLALDVQAWDGGAKTDGVGELVCTNPFPSRPLGFFGDPDGVRFHDAYFSANPGIWTHGDQIEFSPCGGARLHGRSDGVLNVRGVNVGPGEIYRVLSDIAGIREAMVVEQRIKEKGDAHAYDRRVVLFVVLERGMSLTTELTVRVRRELARRISPTHVPNVILAVDELPVTHSGKLSDSAVRNAVNGLPLTNTAALRNPKCLDAIRQHPGLGADAIAVHSALPPVGKTAAELEAYLIALWENLFGFSPISRDDNFFDLGGDSLLGTALVTEVERASPYKMSLARLLVAPTIAQLAAAMLDDAGSNASETVVPVRNGTGAPVFWVHSIAGSVMECLPVILAMKSLRPFYGIHAKGLHPDEEPLRSVRDMALCYVREIRSIQPHGPYTLVGYSFGGLVAFEMALQLHRDGESIEQLCLLDTHVHDSCLPLADWLGYQLEYATRQWRMFREVRPAQRARYILKKLTGAADNIRLQFGKTAHKPAAAIAHLPQPLQRMREAMRLAMATYRLPRYDVGPIHFVRAALPVDDLCDPLPAWHRAARRGLEISRVGGSHVEMIVGRNAGTLAATLDRVLSEVQAQAANRM</sequence>
<dbReference type="Gene3D" id="3.30.300.30">
    <property type="match status" value="1"/>
</dbReference>
<dbReference type="InterPro" id="IPR025110">
    <property type="entry name" value="AMP-bd_C"/>
</dbReference>
<comment type="similarity">
    <text evidence="1">Belongs to the ATP-dependent AMP-binding enzyme family.</text>
</comment>
<keyword evidence="10" id="KW-1185">Reference proteome</keyword>
<dbReference type="SUPFAM" id="SSF56801">
    <property type="entry name" value="Acetyl-CoA synthetase-like"/>
    <property type="match status" value="1"/>
</dbReference>
<dbReference type="Gene3D" id="3.40.50.12780">
    <property type="entry name" value="N-terminal domain of ligase-like"/>
    <property type="match status" value="1"/>
</dbReference>
<dbReference type="NCBIfam" id="NF002937">
    <property type="entry name" value="PRK03584.1"/>
    <property type="match status" value="1"/>
</dbReference>
<dbReference type="OrthoDB" id="9766486at2"/>
<evidence type="ECO:0000256" key="3">
    <source>
        <dbReference type="ARBA" id="ARBA00022553"/>
    </source>
</evidence>
<keyword evidence="4 9" id="KW-0436">Ligase</keyword>
<dbReference type="SMART" id="SM00823">
    <property type="entry name" value="PKS_PP"/>
    <property type="match status" value="1"/>
</dbReference>